<dbReference type="AlphaFoldDB" id="A0A0F9SZT1"/>
<organism evidence="1">
    <name type="scientific">marine sediment metagenome</name>
    <dbReference type="NCBI Taxonomy" id="412755"/>
    <lineage>
        <taxon>unclassified sequences</taxon>
        <taxon>metagenomes</taxon>
        <taxon>ecological metagenomes</taxon>
    </lineage>
</organism>
<proteinExistence type="predicted"/>
<dbReference type="EMBL" id="LAZR01000361">
    <property type="protein sequence ID" value="KKN72499.1"/>
    <property type="molecule type" value="Genomic_DNA"/>
</dbReference>
<gene>
    <name evidence="1" type="ORF">LCGC14_0410030</name>
</gene>
<evidence type="ECO:0000313" key="1">
    <source>
        <dbReference type="EMBL" id="KKN72499.1"/>
    </source>
</evidence>
<name>A0A0F9SZT1_9ZZZZ</name>
<reference evidence="1" key="1">
    <citation type="journal article" date="2015" name="Nature">
        <title>Complex archaea that bridge the gap between prokaryotes and eukaryotes.</title>
        <authorList>
            <person name="Spang A."/>
            <person name="Saw J.H."/>
            <person name="Jorgensen S.L."/>
            <person name="Zaremba-Niedzwiedzka K."/>
            <person name="Martijn J."/>
            <person name="Lind A.E."/>
            <person name="van Eijk R."/>
            <person name="Schleper C."/>
            <person name="Guy L."/>
            <person name="Ettema T.J."/>
        </authorList>
    </citation>
    <scope>NUCLEOTIDE SEQUENCE</scope>
</reference>
<accession>A0A0F9SZT1</accession>
<sequence length="140" mass="15870">MNLLFWKKKATQVRDVAWNTRAIYDVACALRGPDICEPGSPMALDDALKYLFTARIRFAVGVAEYAQKLGVVRNPKRETFELHYAEIITRAFPMSRYDHYLLHIADAALVLGLKKLASVAKALFMDYTVTLEMILEAAEE</sequence>
<comment type="caution">
    <text evidence="1">The sequence shown here is derived from an EMBL/GenBank/DDBJ whole genome shotgun (WGS) entry which is preliminary data.</text>
</comment>
<protein>
    <submittedName>
        <fullName evidence="1">Uncharacterized protein</fullName>
    </submittedName>
</protein>